<keyword evidence="1" id="KW-0472">Membrane</keyword>
<accession>A0A5C5XRT2</accession>
<gene>
    <name evidence="2" type="ORF">CA85_34280</name>
</gene>
<dbReference type="EMBL" id="SJPK01000008">
    <property type="protein sequence ID" value="TWT65083.1"/>
    <property type="molecule type" value="Genomic_DNA"/>
</dbReference>
<dbReference type="RefSeq" id="WP_146392333.1">
    <property type="nucleotide sequence ID" value="NZ_SJPK01000008.1"/>
</dbReference>
<evidence type="ECO:0000313" key="2">
    <source>
        <dbReference type="EMBL" id="TWT65083.1"/>
    </source>
</evidence>
<evidence type="ECO:0000256" key="1">
    <source>
        <dbReference type="SAM" id="Phobius"/>
    </source>
</evidence>
<feature type="transmembrane region" description="Helical" evidence="1">
    <location>
        <begin position="47"/>
        <end position="68"/>
    </location>
</feature>
<protein>
    <submittedName>
        <fullName evidence="2">Uncharacterized protein</fullName>
    </submittedName>
</protein>
<feature type="transmembrane region" description="Helical" evidence="1">
    <location>
        <begin position="6"/>
        <end position="26"/>
    </location>
</feature>
<evidence type="ECO:0000313" key="3">
    <source>
        <dbReference type="Proteomes" id="UP000318053"/>
    </source>
</evidence>
<keyword evidence="1" id="KW-0812">Transmembrane</keyword>
<organism evidence="2 3">
    <name type="scientific">Allorhodopirellula solitaria</name>
    <dbReference type="NCBI Taxonomy" id="2527987"/>
    <lineage>
        <taxon>Bacteria</taxon>
        <taxon>Pseudomonadati</taxon>
        <taxon>Planctomycetota</taxon>
        <taxon>Planctomycetia</taxon>
        <taxon>Pirellulales</taxon>
        <taxon>Pirellulaceae</taxon>
        <taxon>Allorhodopirellula</taxon>
    </lineage>
</organism>
<dbReference type="OrthoDB" id="284891at2"/>
<comment type="caution">
    <text evidence="2">The sequence shown here is derived from an EMBL/GenBank/DDBJ whole genome shotgun (WGS) entry which is preliminary data.</text>
</comment>
<sequence length="69" mass="7721">MAEFVAFYILPAVFVLTYLLQLWSGFAVAGISGDQVLVDRRTRPGPYWFIMAIQTMILVVAPILVGMWG</sequence>
<dbReference type="AlphaFoldDB" id="A0A5C5XRT2"/>
<dbReference type="Proteomes" id="UP000318053">
    <property type="component" value="Unassembled WGS sequence"/>
</dbReference>
<keyword evidence="3" id="KW-1185">Reference proteome</keyword>
<proteinExistence type="predicted"/>
<reference evidence="2 3" key="1">
    <citation type="submission" date="2019-02" db="EMBL/GenBank/DDBJ databases">
        <title>Deep-cultivation of Planctomycetes and their phenomic and genomic characterization uncovers novel biology.</title>
        <authorList>
            <person name="Wiegand S."/>
            <person name="Jogler M."/>
            <person name="Boedeker C."/>
            <person name="Pinto D."/>
            <person name="Vollmers J."/>
            <person name="Rivas-Marin E."/>
            <person name="Kohn T."/>
            <person name="Peeters S.H."/>
            <person name="Heuer A."/>
            <person name="Rast P."/>
            <person name="Oberbeckmann S."/>
            <person name="Bunk B."/>
            <person name="Jeske O."/>
            <person name="Meyerdierks A."/>
            <person name="Storesund J.E."/>
            <person name="Kallscheuer N."/>
            <person name="Luecker S."/>
            <person name="Lage O.M."/>
            <person name="Pohl T."/>
            <person name="Merkel B.J."/>
            <person name="Hornburger P."/>
            <person name="Mueller R.-W."/>
            <person name="Bruemmer F."/>
            <person name="Labrenz M."/>
            <person name="Spormann A.M."/>
            <person name="Op Den Camp H."/>
            <person name="Overmann J."/>
            <person name="Amann R."/>
            <person name="Jetten M.S.M."/>
            <person name="Mascher T."/>
            <person name="Medema M.H."/>
            <person name="Devos D.P."/>
            <person name="Kaster A.-K."/>
            <person name="Ovreas L."/>
            <person name="Rohde M."/>
            <person name="Galperin M.Y."/>
            <person name="Jogler C."/>
        </authorList>
    </citation>
    <scope>NUCLEOTIDE SEQUENCE [LARGE SCALE GENOMIC DNA]</scope>
    <source>
        <strain evidence="2 3">CA85</strain>
    </source>
</reference>
<keyword evidence="1" id="KW-1133">Transmembrane helix</keyword>
<name>A0A5C5XRT2_9BACT</name>